<organismHost>
    <name type="scientific">Escherichia coli</name>
    <dbReference type="NCBI Taxonomy" id="562"/>
</organismHost>
<proteinExistence type="predicted"/>
<accession>A0A482GKN9</accession>
<organism evidence="1 2">
    <name type="scientific">Escherichia phage vB_EcoM_Goslar</name>
    <dbReference type="NCBI Taxonomy" id="2502409"/>
    <lineage>
        <taxon>Viruses</taxon>
        <taxon>Duplodnaviria</taxon>
        <taxon>Heunggongvirae</taxon>
        <taxon>Uroviricota</taxon>
        <taxon>Caudoviricetes</taxon>
        <taxon>Chimalliviridae</taxon>
        <taxon>Goslarvirus</taxon>
        <taxon>Goslarvirus goslar</taxon>
    </lineage>
</organism>
<sequence length="161" mass="18121">MEIAHANIYGDGLTVYEETWADERIVWLNGFSVKTIEDPALGVAYAYPADTLEQLFQDIRNDLIEVEGADGAIYGRVDKFGRDLLGDRPNIIRIGIYPYPTFPLVDGVYVIRPKLVGEENVYRNDKGLRVTEVRQIKGFILTVFADMSDAMDPYALQQKAG</sequence>
<reference evidence="1 2" key="1">
    <citation type="submission" date="2018-12" db="EMBL/GenBank/DDBJ databases">
        <title>Still something new to discover - new insights into E. coli phage diversity and taxonomy.</title>
        <authorList>
            <person name="Korf I.H.E."/>
            <person name="Adriaennsens E."/>
            <person name="Dreiseikelmann B."/>
            <person name="Kropinski A."/>
            <person name="Nimtz M."/>
            <person name="Meier-Kolthoff J.P."/>
            <person name="Rohde M."/>
            <person name="van Raaij M."/>
            <person name="Wittmann J."/>
        </authorList>
    </citation>
    <scope>NUCLEOTIDE SEQUENCE [LARGE SCALE GENOMIC DNA]</scope>
</reference>
<evidence type="ECO:0000313" key="2">
    <source>
        <dbReference type="Proteomes" id="UP000294673"/>
    </source>
</evidence>
<evidence type="ECO:0000313" key="1">
    <source>
        <dbReference type="EMBL" id="QBO63959.1"/>
    </source>
</evidence>
<protein>
    <submittedName>
        <fullName evidence="1">Uncharacterized protein</fullName>
    </submittedName>
</protein>
<dbReference type="EMBL" id="MK327938">
    <property type="protein sequence ID" value="QBO63959.1"/>
    <property type="molecule type" value="Genomic_DNA"/>
</dbReference>
<name>A0A482GKN9_BPGOS</name>
<gene>
    <name evidence="1" type="ORF">Goslar_00166</name>
</gene>
<keyword evidence="2" id="KW-1185">Reference proteome</keyword>
<dbReference type="Proteomes" id="UP000294673">
    <property type="component" value="Segment"/>
</dbReference>